<dbReference type="EMBL" id="LPVJ01000009">
    <property type="protein sequence ID" value="KUO96843.1"/>
    <property type="molecule type" value="Genomic_DNA"/>
</dbReference>
<comment type="function">
    <text evidence="6 7">Catalyzes the reversible reaction in which hydroxymethyl group from 5,10-methylenetetrahydrofolate is transferred onto alpha-ketoisovalerate to form ketopantoate.</text>
</comment>
<keyword evidence="7 10" id="KW-0479">Metal-binding</keyword>
<dbReference type="InterPro" id="IPR003700">
    <property type="entry name" value="Pantoate_hydroxy_MeTrfase"/>
</dbReference>
<dbReference type="OrthoDB" id="9781789at2"/>
<dbReference type="Pfam" id="PF02548">
    <property type="entry name" value="Pantoate_transf"/>
    <property type="match status" value="1"/>
</dbReference>
<evidence type="ECO:0000313" key="11">
    <source>
        <dbReference type="EMBL" id="KUO96843.1"/>
    </source>
</evidence>
<dbReference type="GO" id="GO:0008168">
    <property type="term" value="F:methyltransferase activity"/>
    <property type="evidence" value="ECO:0007669"/>
    <property type="project" value="UniProtKB-KW"/>
</dbReference>
<evidence type="ECO:0000256" key="8">
    <source>
        <dbReference type="PIRSR" id="PIRSR000388-1"/>
    </source>
</evidence>
<dbReference type="GO" id="GO:0032259">
    <property type="term" value="P:methylation"/>
    <property type="evidence" value="ECO:0007669"/>
    <property type="project" value="UniProtKB-KW"/>
</dbReference>
<dbReference type="Gene3D" id="3.20.20.60">
    <property type="entry name" value="Phosphoenolpyruvate-binding domains"/>
    <property type="match status" value="1"/>
</dbReference>
<dbReference type="GO" id="GO:0015940">
    <property type="term" value="P:pantothenate biosynthetic process"/>
    <property type="evidence" value="ECO:0007669"/>
    <property type="project" value="UniProtKB-UniRule"/>
</dbReference>
<reference evidence="11 12" key="1">
    <citation type="submission" date="2015-12" db="EMBL/GenBank/DDBJ databases">
        <title>Draft genome sequence of Acidibacillus ferrooxidans ITV001, isolated from a chalcopyrite acid mine drainage site in Brazil.</title>
        <authorList>
            <person name="Dall'Agnol H."/>
            <person name="Nancucheo I."/>
            <person name="Johnson B."/>
            <person name="Oliveira R."/>
            <person name="Leite L."/>
            <person name="Pylro V."/>
            <person name="Nunes G.L."/>
            <person name="Tzotzos G."/>
            <person name="Fernandes G.R."/>
            <person name="Dutra J."/>
            <person name="Orellana S.C."/>
            <person name="Oliveira G."/>
        </authorList>
    </citation>
    <scope>NUCLEOTIDE SEQUENCE [LARGE SCALE GENOMIC DNA]</scope>
    <source>
        <strain evidence="12">ITV01</strain>
    </source>
</reference>
<evidence type="ECO:0000256" key="10">
    <source>
        <dbReference type="PIRSR" id="PIRSR000388-3"/>
    </source>
</evidence>
<dbReference type="PANTHER" id="PTHR20881:SF0">
    <property type="entry name" value="3-METHYL-2-OXOBUTANOATE HYDROXYMETHYLTRANSFERASE"/>
    <property type="match status" value="1"/>
</dbReference>
<dbReference type="NCBIfam" id="TIGR00222">
    <property type="entry name" value="panB"/>
    <property type="match status" value="1"/>
</dbReference>
<dbReference type="FunFam" id="3.20.20.60:FF:000003">
    <property type="entry name" value="3-methyl-2-oxobutanoate hydroxymethyltransferase"/>
    <property type="match status" value="1"/>
</dbReference>
<feature type="binding site" evidence="7 10">
    <location>
        <position position="87"/>
    </location>
    <ligand>
        <name>Mg(2+)</name>
        <dbReference type="ChEBI" id="CHEBI:18420"/>
    </ligand>
</feature>
<dbReference type="InterPro" id="IPR015813">
    <property type="entry name" value="Pyrv/PenolPyrv_kinase-like_dom"/>
</dbReference>
<gene>
    <name evidence="7" type="primary">panB</name>
    <name evidence="11" type="ORF">ATW55_08525</name>
</gene>
<dbReference type="InterPro" id="IPR040442">
    <property type="entry name" value="Pyrv_kinase-like_dom_sf"/>
</dbReference>
<evidence type="ECO:0000313" key="12">
    <source>
        <dbReference type="Proteomes" id="UP000053557"/>
    </source>
</evidence>
<protein>
    <recommendedName>
        <fullName evidence="7">3-methyl-2-oxobutanoate hydroxymethyltransferase</fullName>
        <ecNumber evidence="7">2.1.2.11</ecNumber>
    </recommendedName>
    <alternativeName>
        <fullName evidence="7">Ketopantoate hydroxymethyltransferase</fullName>
        <shortName evidence="7">KPHMT</shortName>
    </alternativeName>
</protein>
<accession>A0A117SYF0</accession>
<dbReference type="PANTHER" id="PTHR20881">
    <property type="entry name" value="3-METHYL-2-OXOBUTANOATE HYDROXYMETHYLTRANSFERASE"/>
    <property type="match status" value="1"/>
</dbReference>
<feature type="binding site" evidence="7 10">
    <location>
        <position position="48"/>
    </location>
    <ligand>
        <name>Mg(2+)</name>
        <dbReference type="ChEBI" id="CHEBI:18420"/>
    </ligand>
</feature>
<proteinExistence type="inferred from homology"/>
<keyword evidence="4 7" id="KW-0566">Pantothenate biosynthesis</keyword>
<comment type="similarity">
    <text evidence="2 7">Belongs to the PanB family.</text>
</comment>
<dbReference type="RefSeq" id="WP_067712810.1">
    <property type="nucleotide sequence ID" value="NZ_LPVJ01000009.1"/>
</dbReference>
<comment type="subcellular location">
    <subcellularLocation>
        <location evidence="7">Cytoplasm</location>
    </subcellularLocation>
</comment>
<keyword evidence="7 10" id="KW-0460">Magnesium</keyword>
<comment type="subunit">
    <text evidence="3 7">Homodecamer; pentamer of dimers.</text>
</comment>
<feature type="binding site" evidence="7 9">
    <location>
        <position position="117"/>
    </location>
    <ligand>
        <name>3-methyl-2-oxobutanoate</name>
        <dbReference type="ChEBI" id="CHEBI:11851"/>
    </ligand>
</feature>
<comment type="pathway">
    <text evidence="1 7">Cofactor biosynthesis; (R)-pantothenate biosynthesis; (R)-pantoate from 3-methyl-2-oxobutanoate: step 1/2.</text>
</comment>
<name>A0A117SYF0_9BACL</name>
<feature type="binding site" evidence="7 10">
    <location>
        <position position="119"/>
    </location>
    <ligand>
        <name>Mg(2+)</name>
        <dbReference type="ChEBI" id="CHEBI:18420"/>
    </ligand>
</feature>
<dbReference type="UniPathway" id="UPA00028">
    <property type="reaction ID" value="UER00003"/>
</dbReference>
<dbReference type="GO" id="GO:0003864">
    <property type="term" value="F:3-methyl-2-oxobutanoate hydroxymethyltransferase activity"/>
    <property type="evidence" value="ECO:0007669"/>
    <property type="project" value="UniProtKB-UniRule"/>
</dbReference>
<evidence type="ECO:0000256" key="3">
    <source>
        <dbReference type="ARBA" id="ARBA00011424"/>
    </source>
</evidence>
<dbReference type="EC" id="2.1.2.11" evidence="7"/>
<evidence type="ECO:0000256" key="1">
    <source>
        <dbReference type="ARBA" id="ARBA00005033"/>
    </source>
</evidence>
<dbReference type="Proteomes" id="UP000053557">
    <property type="component" value="Unassembled WGS sequence"/>
</dbReference>
<keyword evidence="11" id="KW-0489">Methyltransferase</keyword>
<feature type="binding site" evidence="7 9">
    <location>
        <position position="87"/>
    </location>
    <ligand>
        <name>3-methyl-2-oxobutanoate</name>
        <dbReference type="ChEBI" id="CHEBI:11851"/>
    </ligand>
</feature>
<evidence type="ECO:0000256" key="6">
    <source>
        <dbReference type="ARBA" id="ARBA00056497"/>
    </source>
</evidence>
<comment type="caution">
    <text evidence="11">The sequence shown here is derived from an EMBL/GenBank/DDBJ whole genome shotgun (WGS) entry which is preliminary data.</text>
</comment>
<organism evidence="11 12">
    <name type="scientific">Ferroacidibacillus organovorans</name>
    <dbReference type="NCBI Taxonomy" id="1765683"/>
    <lineage>
        <taxon>Bacteria</taxon>
        <taxon>Bacillati</taxon>
        <taxon>Bacillota</taxon>
        <taxon>Bacilli</taxon>
        <taxon>Bacillales</taxon>
        <taxon>Alicyclobacillaceae</taxon>
        <taxon>Ferroacidibacillus</taxon>
    </lineage>
</organism>
<evidence type="ECO:0000256" key="2">
    <source>
        <dbReference type="ARBA" id="ARBA00008676"/>
    </source>
</evidence>
<evidence type="ECO:0000256" key="7">
    <source>
        <dbReference type="HAMAP-Rule" id="MF_00156"/>
    </source>
</evidence>
<comment type="catalytic activity">
    <reaction evidence="7">
        <text>(6R)-5,10-methylene-5,6,7,8-tetrahydrofolate + 3-methyl-2-oxobutanoate + H2O = 2-dehydropantoate + (6S)-5,6,7,8-tetrahydrofolate</text>
        <dbReference type="Rhea" id="RHEA:11824"/>
        <dbReference type="ChEBI" id="CHEBI:11561"/>
        <dbReference type="ChEBI" id="CHEBI:11851"/>
        <dbReference type="ChEBI" id="CHEBI:15377"/>
        <dbReference type="ChEBI" id="CHEBI:15636"/>
        <dbReference type="ChEBI" id="CHEBI:57453"/>
        <dbReference type="EC" id="2.1.2.11"/>
    </reaction>
</comment>
<keyword evidence="12" id="KW-1185">Reference proteome</keyword>
<comment type="cofactor">
    <cofactor evidence="7 10">
        <name>Mg(2+)</name>
        <dbReference type="ChEBI" id="CHEBI:18420"/>
    </cofactor>
    <text evidence="7 10">Binds 1 Mg(2+) ion per subunit.</text>
</comment>
<dbReference type="SUPFAM" id="SSF51621">
    <property type="entry name" value="Phosphoenolpyruvate/pyruvate domain"/>
    <property type="match status" value="1"/>
</dbReference>
<dbReference type="PIRSF" id="PIRSF000388">
    <property type="entry name" value="Pantoate_hydroxy_MeTrfase"/>
    <property type="match status" value="1"/>
</dbReference>
<evidence type="ECO:0000256" key="5">
    <source>
        <dbReference type="ARBA" id="ARBA00022679"/>
    </source>
</evidence>
<keyword evidence="5 7" id="KW-0808">Transferase</keyword>
<keyword evidence="7" id="KW-0963">Cytoplasm</keyword>
<dbReference type="HAMAP" id="MF_00156">
    <property type="entry name" value="PanB"/>
    <property type="match status" value="1"/>
</dbReference>
<dbReference type="AlphaFoldDB" id="A0A117SYF0"/>
<evidence type="ECO:0000256" key="4">
    <source>
        <dbReference type="ARBA" id="ARBA00022655"/>
    </source>
</evidence>
<dbReference type="GO" id="GO:0005737">
    <property type="term" value="C:cytoplasm"/>
    <property type="evidence" value="ECO:0007669"/>
    <property type="project" value="UniProtKB-SubCell"/>
</dbReference>
<dbReference type="GO" id="GO:0000287">
    <property type="term" value="F:magnesium ion binding"/>
    <property type="evidence" value="ECO:0007669"/>
    <property type="project" value="TreeGrafter"/>
</dbReference>
<feature type="binding site" evidence="7 9">
    <location>
        <begin position="48"/>
        <end position="49"/>
    </location>
    <ligand>
        <name>3-methyl-2-oxobutanoate</name>
        <dbReference type="ChEBI" id="CHEBI:11851"/>
    </ligand>
</feature>
<dbReference type="NCBIfam" id="NF001452">
    <property type="entry name" value="PRK00311.1"/>
    <property type="match status" value="1"/>
</dbReference>
<sequence>MARSARHTTRTLRAMKQKGEKIAMVTAYDANQARMAEDALMDVILVGDSVGMVMLGYETTIPVTLDEMIHHAKAVRRGAQNTMVLVDLPFATYHGDPQESLKNAMRVMQEAHVDGLKLEGGREILPHVEVLIRAGIPVCAHLGLTPQAVLNLGGYRVQGRDKKAAQRLLDDARALEAAGAFMVVLECVPNDVGALVTEQLVIPTIGIGAGAACSGQVLVYHDLLGMHGQDTAKFVKSYAALHEVVHSALVAYRDEVKLGAFPSAQYTYEIHVDELDQLYGGKERGSLRETD</sequence>
<evidence type="ECO:0000256" key="9">
    <source>
        <dbReference type="PIRSR" id="PIRSR000388-2"/>
    </source>
</evidence>
<dbReference type="CDD" id="cd06557">
    <property type="entry name" value="KPHMT-like"/>
    <property type="match status" value="1"/>
</dbReference>
<feature type="active site" description="Proton acceptor" evidence="7 8">
    <location>
        <position position="186"/>
    </location>
</feature>